<evidence type="ECO:0000313" key="5">
    <source>
        <dbReference type="EMBL" id="GAG00678.1"/>
    </source>
</evidence>
<dbReference type="PROSITE" id="PS00211">
    <property type="entry name" value="ABC_TRANSPORTER_1"/>
    <property type="match status" value="1"/>
</dbReference>
<organism evidence="5">
    <name type="scientific">marine sediment metagenome</name>
    <dbReference type="NCBI Taxonomy" id="412755"/>
    <lineage>
        <taxon>unclassified sequences</taxon>
        <taxon>metagenomes</taxon>
        <taxon>ecological metagenomes</taxon>
    </lineage>
</organism>
<accession>X0UJZ4</accession>
<dbReference type="PANTHER" id="PTHR45772">
    <property type="entry name" value="CONSERVED COMPONENT OF ABC TRANSPORTER FOR NATURAL AMINO ACIDS-RELATED"/>
    <property type="match status" value="1"/>
</dbReference>
<dbReference type="InterPro" id="IPR027417">
    <property type="entry name" value="P-loop_NTPase"/>
</dbReference>
<dbReference type="EMBL" id="BARS01027733">
    <property type="protein sequence ID" value="GAG00678.1"/>
    <property type="molecule type" value="Genomic_DNA"/>
</dbReference>
<reference evidence="5" key="1">
    <citation type="journal article" date="2014" name="Front. Microbiol.">
        <title>High frequency of phylogenetically diverse reductive dehalogenase-homologous genes in deep subseafloor sedimentary metagenomes.</title>
        <authorList>
            <person name="Kawai M."/>
            <person name="Futagami T."/>
            <person name="Toyoda A."/>
            <person name="Takaki Y."/>
            <person name="Nishi S."/>
            <person name="Hori S."/>
            <person name="Arai W."/>
            <person name="Tsubouchi T."/>
            <person name="Morono Y."/>
            <person name="Uchiyama I."/>
            <person name="Ito T."/>
            <person name="Fujiyama A."/>
            <person name="Inagaki F."/>
            <person name="Takami H."/>
        </authorList>
    </citation>
    <scope>NUCLEOTIDE SEQUENCE</scope>
    <source>
        <strain evidence="5">Expedition CK06-06</strain>
    </source>
</reference>
<dbReference type="NCBIfam" id="TIGR04406">
    <property type="entry name" value="LPS_export_lptB"/>
    <property type="match status" value="1"/>
</dbReference>
<dbReference type="InterPro" id="IPR003593">
    <property type="entry name" value="AAA+_ATPase"/>
</dbReference>
<feature type="domain" description="ABC transporter" evidence="4">
    <location>
        <begin position="1"/>
        <end position="210"/>
    </location>
</feature>
<evidence type="ECO:0000256" key="2">
    <source>
        <dbReference type="ARBA" id="ARBA00022741"/>
    </source>
</evidence>
<dbReference type="GO" id="GO:0055085">
    <property type="term" value="P:transmembrane transport"/>
    <property type="evidence" value="ECO:0007669"/>
    <property type="project" value="InterPro"/>
</dbReference>
<dbReference type="SMART" id="SM00382">
    <property type="entry name" value="AAA"/>
    <property type="match status" value="1"/>
</dbReference>
<dbReference type="InterPro" id="IPR017871">
    <property type="entry name" value="ABC_transporter-like_CS"/>
</dbReference>
<dbReference type="SUPFAM" id="SSF52540">
    <property type="entry name" value="P-loop containing nucleoside triphosphate hydrolases"/>
    <property type="match status" value="1"/>
</dbReference>
<dbReference type="PROSITE" id="PS50893">
    <property type="entry name" value="ABC_TRANSPORTER_2"/>
    <property type="match status" value="1"/>
</dbReference>
<evidence type="ECO:0000256" key="1">
    <source>
        <dbReference type="ARBA" id="ARBA00022448"/>
    </source>
</evidence>
<protein>
    <recommendedName>
        <fullName evidence="4">ABC transporter domain-containing protein</fullName>
    </recommendedName>
</protein>
<keyword evidence="3" id="KW-0067">ATP-binding</keyword>
<sequence>NEAEIVGLLGKNGAGKTTSFKMTIGMIPADAGRVIFENEDISTLPMYQRARRGLGYLAQEPSVFQRLTVEENLLAILEMMHLSKTERRAIAAELLRDFGLTHLAGQHARTLSGGERRRLELARALVTRPSLMLLDEPFTGVDPIAIFDIQGFIRNLKNRGIGVLVTDHNVHATLGIVDRAYIINEGKIFRHGTSAELIQDPQVKRVYLGSTFRGDEFSEAAEA</sequence>
<dbReference type="Pfam" id="PF00005">
    <property type="entry name" value="ABC_tran"/>
    <property type="match status" value="1"/>
</dbReference>
<evidence type="ECO:0000256" key="3">
    <source>
        <dbReference type="ARBA" id="ARBA00022840"/>
    </source>
</evidence>
<dbReference type="GO" id="GO:0043190">
    <property type="term" value="C:ATP-binding cassette (ABC) transporter complex"/>
    <property type="evidence" value="ECO:0007669"/>
    <property type="project" value="InterPro"/>
</dbReference>
<dbReference type="InterPro" id="IPR030921">
    <property type="entry name" value="LPS_export_LptB"/>
</dbReference>
<dbReference type="InterPro" id="IPR051120">
    <property type="entry name" value="ABC_AA/LPS_Transport"/>
</dbReference>
<comment type="caution">
    <text evidence="5">The sequence shown here is derived from an EMBL/GenBank/DDBJ whole genome shotgun (WGS) entry which is preliminary data.</text>
</comment>
<name>X0UJZ4_9ZZZZ</name>
<dbReference type="GO" id="GO:0005524">
    <property type="term" value="F:ATP binding"/>
    <property type="evidence" value="ECO:0007669"/>
    <property type="project" value="UniProtKB-KW"/>
</dbReference>
<keyword evidence="2" id="KW-0547">Nucleotide-binding</keyword>
<dbReference type="InterPro" id="IPR003439">
    <property type="entry name" value="ABC_transporter-like_ATP-bd"/>
</dbReference>
<keyword evidence="1" id="KW-0813">Transport</keyword>
<feature type="non-terminal residue" evidence="5">
    <location>
        <position position="1"/>
    </location>
</feature>
<gene>
    <name evidence="5" type="ORF">S01H1_43525</name>
</gene>
<dbReference type="PANTHER" id="PTHR45772:SF10">
    <property type="entry name" value="LIPOPOLYSACCHARIDE EXPORT SYSTEM ATP-BINDING PROTEIN LPTB"/>
    <property type="match status" value="1"/>
</dbReference>
<dbReference type="GO" id="GO:0016887">
    <property type="term" value="F:ATP hydrolysis activity"/>
    <property type="evidence" value="ECO:0007669"/>
    <property type="project" value="InterPro"/>
</dbReference>
<dbReference type="Gene3D" id="3.40.50.300">
    <property type="entry name" value="P-loop containing nucleotide triphosphate hydrolases"/>
    <property type="match status" value="1"/>
</dbReference>
<proteinExistence type="predicted"/>
<dbReference type="AlphaFoldDB" id="X0UJZ4"/>
<evidence type="ECO:0000259" key="4">
    <source>
        <dbReference type="PROSITE" id="PS50893"/>
    </source>
</evidence>